<sequence>MFVRIKGKEPNRYLQIVENHREGKRTVQRVLATLGRVDQLTAHGEVDILLKSLSRFATQVQVIEGYRQGSLEAGTMQLIGPDLVFGRLWRQLGLDQILSRRLQDRHFEFSVERAIYLTVLHRLFESGSDRAADKWGRDVQVPGSDNLGLHHLYRAMRWLGNHKDDVEESLFHHRRDLFTELSLAFFDTTSIYFEGHGGESLGKFGFSKDHRPDRRQMIVGAVLTGEGQPVCCELWPGNLSDAKALLPVVDRLRRRFDLQQVCWVADRGMISQTTMQELQDRGLQYILGGRLRRQREIREQVLGRPGRYQQVADNLKVKEVWVESRRYIICLNPLEAAKDAADRQAILKTLAERLKQGAKGIIGNRGYRRFLKIEKGAVHLDPARIEAEARFDGKYVLCTNTTLPAAEVARQYKRLYLVERFFRATKSLLDTRPVFHQWDATIRGHVFCSFLALVLLDELQRRLRSRGWELSWSDIRQDLLALAEVEVRQEDQLYFLRTALQGCAGKVLQAVGVKIPAPVRPKENSVVPKDTRAHITN</sequence>
<organism evidence="2 3">
    <name type="scientific">Desulfobacca acetoxidans (strain ATCC 700848 / DSM 11109 / ASRB2)</name>
    <dbReference type="NCBI Taxonomy" id="880072"/>
    <lineage>
        <taxon>Bacteria</taxon>
        <taxon>Pseudomonadati</taxon>
        <taxon>Thermodesulfobacteriota</taxon>
        <taxon>Desulfobaccia</taxon>
        <taxon>Desulfobaccales</taxon>
        <taxon>Desulfobaccaceae</taxon>
        <taxon>Desulfobacca</taxon>
    </lineage>
</organism>
<evidence type="ECO:0000313" key="2">
    <source>
        <dbReference type="EMBL" id="AEB07978.1"/>
    </source>
</evidence>
<keyword evidence="3" id="KW-1185">Reference proteome</keyword>
<feature type="domain" description="Transposase IS4-like" evidence="1">
    <location>
        <begin position="183"/>
        <end position="430"/>
    </location>
</feature>
<dbReference type="GO" id="GO:0004803">
    <property type="term" value="F:transposase activity"/>
    <property type="evidence" value="ECO:0007669"/>
    <property type="project" value="InterPro"/>
</dbReference>
<name>F2NJ20_DESAR</name>
<dbReference type="OrthoDB" id="5422918at2"/>
<evidence type="ECO:0000259" key="1">
    <source>
        <dbReference type="Pfam" id="PF01609"/>
    </source>
</evidence>
<dbReference type="RefSeq" id="WP_013705093.1">
    <property type="nucleotide sequence ID" value="NC_015388.1"/>
</dbReference>
<dbReference type="HOGENOM" id="CLU_022426_5_1_7"/>
<dbReference type="GO" id="GO:0003677">
    <property type="term" value="F:DNA binding"/>
    <property type="evidence" value="ECO:0007669"/>
    <property type="project" value="InterPro"/>
</dbReference>
<dbReference type="AlphaFoldDB" id="F2NJ20"/>
<dbReference type="Pfam" id="PF01609">
    <property type="entry name" value="DDE_Tnp_1"/>
    <property type="match status" value="1"/>
</dbReference>
<dbReference type="PANTHER" id="PTHR34614">
    <property type="match status" value="1"/>
</dbReference>
<dbReference type="InterPro" id="IPR047654">
    <property type="entry name" value="IS1634_transpos"/>
</dbReference>
<protein>
    <submittedName>
        <fullName evidence="2">Transposase IS4 family protein</fullName>
    </submittedName>
</protein>
<dbReference type="InterPro" id="IPR002559">
    <property type="entry name" value="Transposase_11"/>
</dbReference>
<dbReference type="eggNOG" id="COG5421">
    <property type="taxonomic scope" value="Bacteria"/>
</dbReference>
<dbReference type="EMBL" id="CP002629">
    <property type="protein sequence ID" value="AEB07978.1"/>
    <property type="molecule type" value="Genomic_DNA"/>
</dbReference>
<dbReference type="NCBIfam" id="NF033559">
    <property type="entry name" value="transpos_IS1634"/>
    <property type="match status" value="1"/>
</dbReference>
<dbReference type="PANTHER" id="PTHR34614:SF2">
    <property type="entry name" value="TRANSPOSASE IS4-LIKE DOMAIN-CONTAINING PROTEIN"/>
    <property type="match status" value="1"/>
</dbReference>
<proteinExistence type="predicted"/>
<dbReference type="InterPro" id="IPR012337">
    <property type="entry name" value="RNaseH-like_sf"/>
</dbReference>
<accession>F2NJ20</accession>
<dbReference type="KEGG" id="dao:Desac_0080"/>
<dbReference type="GO" id="GO:0006313">
    <property type="term" value="P:DNA transposition"/>
    <property type="evidence" value="ECO:0007669"/>
    <property type="project" value="InterPro"/>
</dbReference>
<evidence type="ECO:0000313" key="3">
    <source>
        <dbReference type="Proteomes" id="UP000000483"/>
    </source>
</evidence>
<dbReference type="SUPFAM" id="SSF53098">
    <property type="entry name" value="Ribonuclease H-like"/>
    <property type="match status" value="1"/>
</dbReference>
<reference evidence="2 3" key="1">
    <citation type="journal article" date="2011" name="Stand. Genomic Sci.">
        <title>Complete genome sequence of the acetate-degrading sulfate reducer Desulfobacca acetoxidans type strain (ASRB2).</title>
        <authorList>
            <person name="Goker M."/>
            <person name="Teshima H."/>
            <person name="Lapidus A."/>
            <person name="Nolan M."/>
            <person name="Lucas S."/>
            <person name="Hammon N."/>
            <person name="Deshpande S."/>
            <person name="Cheng J.F."/>
            <person name="Tapia R."/>
            <person name="Han C."/>
            <person name="Goodwin L."/>
            <person name="Pitluck S."/>
            <person name="Huntemann M."/>
            <person name="Liolios K."/>
            <person name="Ivanova N."/>
            <person name="Pagani I."/>
            <person name="Mavromatis K."/>
            <person name="Ovchinikova G."/>
            <person name="Pati A."/>
            <person name="Chen A."/>
            <person name="Palaniappan K."/>
            <person name="Land M."/>
            <person name="Hauser L."/>
            <person name="Brambilla E.M."/>
            <person name="Rohde M."/>
            <person name="Spring S."/>
            <person name="Detter J.C."/>
            <person name="Woyke T."/>
            <person name="Bristow J."/>
            <person name="Eisen J.A."/>
            <person name="Markowitz V."/>
            <person name="Hugenholtz P."/>
            <person name="Kyrpides N.C."/>
            <person name="Klenk H.P."/>
        </authorList>
    </citation>
    <scope>NUCLEOTIDE SEQUENCE [LARGE SCALE GENOMIC DNA]</scope>
    <source>
        <strain evidence="3">ATCC 700848 / DSM 11109 / ASRB2</strain>
    </source>
</reference>
<gene>
    <name evidence="2" type="ordered locus">Desac_0080</name>
</gene>
<reference evidence="3" key="2">
    <citation type="submission" date="2011-03" db="EMBL/GenBank/DDBJ databases">
        <title>The complete genome of Desulfobacca acetoxidans DSM 11109.</title>
        <authorList>
            <consortium name="US DOE Joint Genome Institute (JGI-PGF)"/>
            <person name="Lucas S."/>
            <person name="Copeland A."/>
            <person name="Lapidus A."/>
            <person name="Bruce D."/>
            <person name="Goodwin L."/>
            <person name="Pitluck S."/>
            <person name="Peters L."/>
            <person name="Kyrpides N."/>
            <person name="Mavromatis K."/>
            <person name="Ivanova N."/>
            <person name="Ovchinnikova G."/>
            <person name="Teshima H."/>
            <person name="Detter J.C."/>
            <person name="Han C."/>
            <person name="Land M."/>
            <person name="Hauser L."/>
            <person name="Markowitz V."/>
            <person name="Cheng J.-F."/>
            <person name="Hugenholtz P."/>
            <person name="Woyke T."/>
            <person name="Wu D."/>
            <person name="Spring S."/>
            <person name="Schueler E."/>
            <person name="Brambilla E."/>
            <person name="Klenk H.-P."/>
            <person name="Eisen J.A."/>
        </authorList>
    </citation>
    <scope>NUCLEOTIDE SEQUENCE [LARGE SCALE GENOMIC DNA]</scope>
    <source>
        <strain evidence="3">ATCC 700848 / DSM 11109 / ASRB2</strain>
    </source>
</reference>
<dbReference type="Proteomes" id="UP000000483">
    <property type="component" value="Chromosome"/>
</dbReference>